<dbReference type="Pfam" id="PF14213">
    <property type="entry name" value="DUF4325"/>
    <property type="match status" value="1"/>
</dbReference>
<accession>A0ABT3KZS6</accession>
<dbReference type="Proteomes" id="UP001208935">
    <property type="component" value="Unassembled WGS sequence"/>
</dbReference>
<evidence type="ECO:0000259" key="1">
    <source>
        <dbReference type="Pfam" id="PF14213"/>
    </source>
</evidence>
<name>A0ABT3KZS6_9BURK</name>
<reference evidence="3" key="1">
    <citation type="submission" date="2023-07" db="EMBL/GenBank/DDBJ databases">
        <title>Verminephrobacter genomes.</title>
        <authorList>
            <person name="Lund M.B."/>
        </authorList>
    </citation>
    <scope>NUCLEOTIDE SEQUENCE [LARGE SCALE GENOMIC DNA]</scope>
    <source>
        <strain evidence="3">AtM5-05</strain>
    </source>
</reference>
<evidence type="ECO:0000313" key="2">
    <source>
        <dbReference type="EMBL" id="MCW5323419.1"/>
    </source>
</evidence>
<dbReference type="InterPro" id="IPR025474">
    <property type="entry name" value="DUF4325"/>
</dbReference>
<gene>
    <name evidence="2" type="ORF">D5039_20425</name>
</gene>
<dbReference type="RefSeq" id="WP_265257720.1">
    <property type="nucleotide sequence ID" value="NZ_QZCV01000002.1"/>
</dbReference>
<organism evidence="2 3">
    <name type="scientific">Verminephrobacter aporrectodeae subsp. tuberculatae</name>
    <dbReference type="NCBI Taxonomy" id="1110392"/>
    <lineage>
        <taxon>Bacteria</taxon>
        <taxon>Pseudomonadati</taxon>
        <taxon>Pseudomonadota</taxon>
        <taxon>Betaproteobacteria</taxon>
        <taxon>Burkholderiales</taxon>
        <taxon>Comamonadaceae</taxon>
        <taxon>Verminephrobacter</taxon>
    </lineage>
</organism>
<protein>
    <submittedName>
        <fullName evidence="2">DUF4325 domain-containing protein</fullName>
    </submittedName>
</protein>
<comment type="caution">
    <text evidence="2">The sequence shown here is derived from an EMBL/GenBank/DDBJ whole genome shotgun (WGS) entry which is preliminary data.</text>
</comment>
<evidence type="ECO:0000313" key="3">
    <source>
        <dbReference type="Proteomes" id="UP001208935"/>
    </source>
</evidence>
<feature type="domain" description="DUF4325" evidence="1">
    <location>
        <begin position="26"/>
        <end position="70"/>
    </location>
</feature>
<sequence length="111" mass="12678">MTTTLRIADFTRYPGGRYKRISKFSGEEYRDDYLAPALEKEEMVVVVLDGTVGYGSSFLDELFGGIVRKMHWRSVSDFDAHILLQSEDRSFITETRQYVADAVSSNNTVRP</sequence>
<keyword evidence="3" id="KW-1185">Reference proteome</keyword>
<dbReference type="GeneID" id="77320933"/>
<dbReference type="EMBL" id="QZCW01000004">
    <property type="protein sequence ID" value="MCW5323419.1"/>
    <property type="molecule type" value="Genomic_DNA"/>
</dbReference>
<proteinExistence type="predicted"/>